<dbReference type="Pfam" id="PF07578">
    <property type="entry name" value="LAB_N"/>
    <property type="match status" value="1"/>
</dbReference>
<keyword evidence="3" id="KW-0012">Acyltransferase</keyword>
<keyword evidence="4" id="KW-1185">Reference proteome</keyword>
<gene>
    <name evidence="3" type="ORF">B1806_14760</name>
</gene>
<dbReference type="Proteomes" id="UP000307749">
    <property type="component" value="Unassembled WGS sequence"/>
</dbReference>
<feature type="transmembrane region" description="Helical" evidence="1">
    <location>
        <begin position="73"/>
        <end position="91"/>
    </location>
</feature>
<dbReference type="GO" id="GO:0009245">
    <property type="term" value="P:lipid A biosynthetic process"/>
    <property type="evidence" value="ECO:0007669"/>
    <property type="project" value="InterPro"/>
</dbReference>
<dbReference type="GO" id="GO:0008915">
    <property type="term" value="F:lipid-A-disaccharide synthase activity"/>
    <property type="evidence" value="ECO:0007669"/>
    <property type="project" value="InterPro"/>
</dbReference>
<dbReference type="OrthoDB" id="9793186at2"/>
<reference evidence="3 4" key="1">
    <citation type="submission" date="2017-02" db="EMBL/GenBank/DDBJ databases">
        <title>Whole genome sequencing of Metallibacterium scheffleri DSM 24874 (T).</title>
        <authorList>
            <person name="Kumar S."/>
            <person name="Patil P."/>
            <person name="Patil P.B."/>
        </authorList>
    </citation>
    <scope>NUCLEOTIDE SEQUENCE [LARGE SCALE GENOMIC DNA]</scope>
    <source>
        <strain evidence="3 4">DSM 24874</strain>
    </source>
</reference>
<dbReference type="SMART" id="SM01259">
    <property type="entry name" value="LAB_N"/>
    <property type="match status" value="1"/>
</dbReference>
<comment type="caution">
    <text evidence="3">The sequence shown here is derived from an EMBL/GenBank/DDBJ whole genome shotgun (WGS) entry which is preliminary data.</text>
</comment>
<dbReference type="GO" id="GO:0016020">
    <property type="term" value="C:membrane"/>
    <property type="evidence" value="ECO:0007669"/>
    <property type="project" value="GOC"/>
</dbReference>
<dbReference type="EMBL" id="MWQO01000059">
    <property type="protein sequence ID" value="THD07556.1"/>
    <property type="molecule type" value="Genomic_DNA"/>
</dbReference>
<dbReference type="AlphaFoldDB" id="A0A4S3KG53"/>
<keyword evidence="1" id="KW-0472">Membrane</keyword>
<accession>A0A4S3KG53</accession>
<dbReference type="STRING" id="993689.GCA_002077135_03050"/>
<feature type="transmembrane region" description="Helical" evidence="1">
    <location>
        <begin position="6"/>
        <end position="28"/>
    </location>
</feature>
<dbReference type="GO" id="GO:0016746">
    <property type="term" value="F:acyltransferase activity"/>
    <property type="evidence" value="ECO:0007669"/>
    <property type="project" value="UniProtKB-KW"/>
</dbReference>
<organism evidence="3 4">
    <name type="scientific">Metallibacterium scheffleri</name>
    <dbReference type="NCBI Taxonomy" id="993689"/>
    <lineage>
        <taxon>Bacteria</taxon>
        <taxon>Pseudomonadati</taxon>
        <taxon>Pseudomonadota</taxon>
        <taxon>Gammaproteobacteria</taxon>
        <taxon>Lysobacterales</taxon>
        <taxon>Rhodanobacteraceae</taxon>
        <taxon>Metallibacterium</taxon>
    </lineage>
</organism>
<keyword evidence="1" id="KW-1133">Transmembrane helix</keyword>
<dbReference type="InterPro" id="IPR011499">
    <property type="entry name" value="Lipid_A_biosynth_N"/>
</dbReference>
<evidence type="ECO:0000313" key="3">
    <source>
        <dbReference type="EMBL" id="THD07556.1"/>
    </source>
</evidence>
<keyword evidence="1" id="KW-0812">Transmembrane</keyword>
<protein>
    <submittedName>
        <fullName evidence="3">Lipid A biosynthesis acyltransferase</fullName>
    </submittedName>
</protein>
<sequence length="107" mass="12364">MDQVIFQAWGLVVTPWKLIGYLGTFLFAGRWFVQMAATRKHRRVHMPLAFWWMSIIGSLMALSYFVFGKNDSVGILQNAFPALVATYNLLVEYRTRRQHADAPPRSD</sequence>
<keyword evidence="3" id="KW-0808">Transferase</keyword>
<feature type="domain" description="Lipid A biosynthesis N-terminal" evidence="2">
    <location>
        <begin position="19"/>
        <end position="91"/>
    </location>
</feature>
<proteinExistence type="predicted"/>
<dbReference type="Gene3D" id="1.20.1280.290">
    <property type="match status" value="1"/>
</dbReference>
<feature type="transmembrane region" description="Helical" evidence="1">
    <location>
        <begin position="48"/>
        <end position="67"/>
    </location>
</feature>
<evidence type="ECO:0000313" key="4">
    <source>
        <dbReference type="Proteomes" id="UP000307749"/>
    </source>
</evidence>
<name>A0A4S3KG53_9GAMM</name>
<evidence type="ECO:0000256" key="1">
    <source>
        <dbReference type="SAM" id="Phobius"/>
    </source>
</evidence>
<dbReference type="RefSeq" id="WP_081129136.1">
    <property type="nucleotide sequence ID" value="NZ_JALNYQ010000012.1"/>
</dbReference>
<evidence type="ECO:0000259" key="2">
    <source>
        <dbReference type="SMART" id="SM01259"/>
    </source>
</evidence>